<dbReference type="InterPro" id="IPR029039">
    <property type="entry name" value="Flavoprotein-like_sf"/>
</dbReference>
<comment type="cofactor">
    <cofactor evidence="2">
        <name>[4Fe-4S] cluster</name>
        <dbReference type="ChEBI" id="CHEBI:49883"/>
    </cofactor>
</comment>
<dbReference type="GO" id="GO:0016491">
    <property type="term" value="F:oxidoreductase activity"/>
    <property type="evidence" value="ECO:0007669"/>
    <property type="project" value="InterPro"/>
</dbReference>
<comment type="similarity">
    <text evidence="5">Belongs to the SsuE family. Isf subfamily.</text>
</comment>
<dbReference type="RefSeq" id="WP_010878933.1">
    <property type="nucleotide sequence ID" value="NZ_CP006577.1"/>
</dbReference>
<dbReference type="Proteomes" id="UP000028501">
    <property type="component" value="Chromosome"/>
</dbReference>
<dbReference type="EMBL" id="CP006577">
    <property type="protein sequence ID" value="AIG98316.1"/>
    <property type="molecule type" value="Genomic_DNA"/>
</dbReference>
<proteinExistence type="inferred from homology"/>
<sequence length="220" mass="24361">MKAVGILGSPRKYGNASKMLDAALKELENSGFEVEKVHISSKKINYCTGCGTCLAKGECVQRDDMDELKRLVEESDAVILASPVYYLNVTAQMKTFIDRMLPYGHRPTLKGKYGGSIVVYAGVGKPEEVAGYMNRVLKAWGIVPVGYAVGFGVIPGEVGDEDLKKASQLGSKIAEAFESKYRMEPSDEDLELQKQLLTLIKNYGHLMKADYEFWKEKGFI</sequence>
<feature type="domain" description="NADPH-dependent FMN reductase-like" evidence="6">
    <location>
        <begin position="1"/>
        <end position="148"/>
    </location>
</feature>
<evidence type="ECO:0000256" key="3">
    <source>
        <dbReference type="ARBA" id="ARBA00022630"/>
    </source>
</evidence>
<organism evidence="7 8">
    <name type="scientific">Archaeoglobus fulgidus DSM 8774</name>
    <dbReference type="NCBI Taxonomy" id="1344584"/>
    <lineage>
        <taxon>Archaea</taxon>
        <taxon>Methanobacteriati</taxon>
        <taxon>Methanobacteriota</taxon>
        <taxon>Archaeoglobi</taxon>
        <taxon>Archaeoglobales</taxon>
        <taxon>Archaeoglobaceae</taxon>
        <taxon>Archaeoglobus</taxon>
    </lineage>
</organism>
<evidence type="ECO:0000313" key="8">
    <source>
        <dbReference type="Proteomes" id="UP000028501"/>
    </source>
</evidence>
<reference evidence="7 8" key="1">
    <citation type="submission" date="2013-07" db="EMBL/GenBank/DDBJ databases">
        <title>Genome of Archaeoglobus fulgidus.</title>
        <authorList>
            <person name="Fiebig A."/>
            <person name="Birkeland N.-K."/>
        </authorList>
    </citation>
    <scope>NUCLEOTIDE SEQUENCE [LARGE SCALE GENOMIC DNA]</scope>
    <source>
        <strain evidence="7 8">DSM 8774</strain>
    </source>
</reference>
<evidence type="ECO:0000256" key="5">
    <source>
        <dbReference type="ARBA" id="ARBA00038292"/>
    </source>
</evidence>
<dbReference type="AlphaFoldDB" id="A0A075WE98"/>
<gene>
    <name evidence="7" type="ORF">AFULGI_00015500</name>
</gene>
<evidence type="ECO:0000259" key="6">
    <source>
        <dbReference type="Pfam" id="PF03358"/>
    </source>
</evidence>
<dbReference type="PANTHER" id="PTHR43278">
    <property type="entry name" value="NAD(P)H-DEPENDENT FMN-CONTAINING OXIDOREDUCTASE YWQN-RELATED"/>
    <property type="match status" value="1"/>
</dbReference>
<evidence type="ECO:0000256" key="2">
    <source>
        <dbReference type="ARBA" id="ARBA00001966"/>
    </source>
</evidence>
<dbReference type="Pfam" id="PF03358">
    <property type="entry name" value="FMN_red"/>
    <property type="match status" value="1"/>
</dbReference>
<comment type="cofactor">
    <cofactor evidence="1">
        <name>FMN</name>
        <dbReference type="ChEBI" id="CHEBI:58210"/>
    </cofactor>
</comment>
<dbReference type="SUPFAM" id="SSF52218">
    <property type="entry name" value="Flavoproteins"/>
    <property type="match status" value="1"/>
</dbReference>
<dbReference type="InterPro" id="IPR051796">
    <property type="entry name" value="ISF_SsuE-like"/>
</dbReference>
<evidence type="ECO:0000256" key="4">
    <source>
        <dbReference type="ARBA" id="ARBA00022643"/>
    </source>
</evidence>
<dbReference type="KEGG" id="afg:AFULGI_00015500"/>
<protein>
    <submittedName>
        <fullName evidence="7">Multimeric flavodoxin WrbA</fullName>
    </submittedName>
</protein>
<accession>A0A075WE98</accession>
<keyword evidence="3" id="KW-0285">Flavoprotein</keyword>
<name>A0A075WE98_ARCFL</name>
<dbReference type="Gene3D" id="3.40.50.360">
    <property type="match status" value="1"/>
</dbReference>
<evidence type="ECO:0000256" key="1">
    <source>
        <dbReference type="ARBA" id="ARBA00001917"/>
    </source>
</evidence>
<evidence type="ECO:0000313" key="7">
    <source>
        <dbReference type="EMBL" id="AIG98316.1"/>
    </source>
</evidence>
<keyword evidence="4" id="KW-0288">FMN</keyword>
<dbReference type="SMR" id="A0A075WE98"/>
<dbReference type="HOGENOM" id="CLU_050993_1_0_2"/>
<dbReference type="PANTHER" id="PTHR43278:SF1">
    <property type="entry name" value="IRON-SULFUR FLAVOPROTEIN MJ1083"/>
    <property type="match status" value="1"/>
</dbReference>
<dbReference type="InterPro" id="IPR005025">
    <property type="entry name" value="FMN_Rdtase-like_dom"/>
</dbReference>
<dbReference type="GeneID" id="24795048"/>